<dbReference type="PROSITE" id="PS51257">
    <property type="entry name" value="PROKAR_LIPOPROTEIN"/>
    <property type="match status" value="1"/>
</dbReference>
<dbReference type="PaxDb" id="1148-1652561"/>
<dbReference type="Proteomes" id="UP000001425">
    <property type="component" value="Chromosome"/>
</dbReference>
<organism evidence="3 4">
    <name type="scientific">Synechocystis sp. (strain ATCC 27184 / PCC 6803 / Kazusa)</name>
    <dbReference type="NCBI Taxonomy" id="1111708"/>
    <lineage>
        <taxon>Bacteria</taxon>
        <taxon>Bacillati</taxon>
        <taxon>Cyanobacteriota</taxon>
        <taxon>Cyanophyceae</taxon>
        <taxon>Synechococcales</taxon>
        <taxon>Merismopediaceae</taxon>
        <taxon>Synechocystis</taxon>
    </lineage>
</organism>
<evidence type="ECO:0000313" key="4">
    <source>
        <dbReference type="Proteomes" id="UP000001425"/>
    </source>
</evidence>
<accession>P73442</accession>
<dbReference type="EMBL" id="BA000022">
    <property type="protein sequence ID" value="BAA17482.1"/>
    <property type="molecule type" value="Genomic_DNA"/>
</dbReference>
<dbReference type="AlphaFoldDB" id="P73442"/>
<evidence type="ECO:0000256" key="1">
    <source>
        <dbReference type="SAM" id="Phobius"/>
    </source>
</evidence>
<dbReference type="PIR" id="S77379">
    <property type="entry name" value="S77379"/>
</dbReference>
<reference evidence="3 4" key="1">
    <citation type="journal article" date="1995" name="DNA Res.">
        <title>Sequence analysis of the genome of the unicellular cyanobacterium Synechocystis sp. strain PCC6803. I. Sequence features in the 1 Mb region from map positions 64% to 92% of the genome.</title>
        <authorList>
            <person name="Kaneko T."/>
            <person name="Tanaka A."/>
            <person name="Sato S."/>
            <person name="Kotani H."/>
            <person name="Sazuka T."/>
            <person name="Miyajima N."/>
            <person name="Sugiura M."/>
            <person name="Tabata S."/>
        </authorList>
    </citation>
    <scope>NUCLEOTIDE SEQUENCE [LARGE SCALE GENOMIC DNA]</scope>
    <source>
        <strain evidence="4">ATCC 27184 / PCC 6803 / Kazusa</strain>
    </source>
</reference>
<dbReference type="EnsemblBacteria" id="BAA17482">
    <property type="protein sequence ID" value="BAA17482"/>
    <property type="gene ID" value="BAA17482"/>
</dbReference>
<protein>
    <submittedName>
        <fullName evidence="3">Ssr2611 protein</fullName>
    </submittedName>
</protein>
<dbReference type="STRING" id="1148.gene:10498347"/>
<keyword evidence="1" id="KW-0472">Membrane</keyword>
<sequence>MTPKSGILLLLSCVSAIAAVGCVFELSSGQPELGSTTTTAILLGSIPLTALFFWIAVQDTRANMK</sequence>
<evidence type="ECO:0000256" key="2">
    <source>
        <dbReference type="SAM" id="SignalP"/>
    </source>
</evidence>
<keyword evidence="1" id="KW-1133">Transmembrane helix</keyword>
<keyword evidence="1" id="KW-0812">Transmembrane</keyword>
<name>P73442_SYNY3</name>
<dbReference type="KEGG" id="syn:ssr2611"/>
<evidence type="ECO:0000313" key="3">
    <source>
        <dbReference type="EMBL" id="BAA17482.1"/>
    </source>
</evidence>
<dbReference type="eggNOG" id="ENOG5032YID">
    <property type="taxonomic scope" value="Bacteria"/>
</dbReference>
<feature type="transmembrane region" description="Helical" evidence="1">
    <location>
        <begin position="37"/>
        <end position="57"/>
    </location>
</feature>
<feature type="signal peptide" evidence="2">
    <location>
        <begin position="1"/>
        <end position="18"/>
    </location>
</feature>
<feature type="chain" id="PRO_5004161277" evidence="2">
    <location>
        <begin position="19"/>
        <end position="65"/>
    </location>
</feature>
<proteinExistence type="predicted"/>
<gene>
    <name evidence="3" type="ordered locus">ssr2611</name>
</gene>
<keyword evidence="2" id="KW-0732">Signal</keyword>
<keyword evidence="4" id="KW-1185">Reference proteome</keyword>
<reference evidence="3 4" key="2">
    <citation type="journal article" date="1996" name="DNA Res.">
        <title>Sequence analysis of the genome of the unicellular cyanobacterium Synechocystis sp. strain PCC6803. II. Sequence determination of the entire genome and assignment of potential protein-coding regions.</title>
        <authorList>
            <person name="Kaneko T."/>
            <person name="Sato S."/>
            <person name="Kotani H."/>
            <person name="Tanaka A."/>
            <person name="Asamizu E."/>
            <person name="Nakamura Y."/>
            <person name="Miyajima N."/>
            <person name="Hirosawa M."/>
            <person name="Sugiura M."/>
            <person name="Sasamoto S."/>
            <person name="Kimura T."/>
            <person name="Hosouchi T."/>
            <person name="Matsuno A."/>
            <person name="Muraki A."/>
            <person name="Nakazaki N."/>
            <person name="Naruo K."/>
            <person name="Okumura S."/>
            <person name="Shimpo S."/>
            <person name="Takeuchi C."/>
            <person name="Wada T."/>
            <person name="Watanabe A."/>
            <person name="Yamada M."/>
            <person name="Yasuda M."/>
            <person name="Tabata S."/>
        </authorList>
    </citation>
    <scope>NUCLEOTIDE SEQUENCE [LARGE SCALE GENOMIC DNA]</scope>
    <source>
        <strain evidence="4">ATCC 27184 / PCC 6803 / Kazusa</strain>
    </source>
</reference>
<dbReference type="InParanoid" id="P73442"/>